<evidence type="ECO:0000313" key="1">
    <source>
        <dbReference type="EMBL" id="KKL49651.1"/>
    </source>
</evidence>
<sequence length="73" mass="8603">MDTFTQTAVFQWEEGFQKLESARSNPTLHQALGRVVITIQDELRKRLGSTFSLKELAIMYREDSDWWLELAIR</sequence>
<name>A0A0F9D7J0_9ZZZZ</name>
<gene>
    <name evidence="1" type="ORF">LCGC14_2313390</name>
</gene>
<feature type="non-terminal residue" evidence="1">
    <location>
        <position position="73"/>
    </location>
</feature>
<comment type="caution">
    <text evidence="1">The sequence shown here is derived from an EMBL/GenBank/DDBJ whole genome shotgun (WGS) entry which is preliminary data.</text>
</comment>
<proteinExistence type="predicted"/>
<protein>
    <submittedName>
        <fullName evidence="1">Uncharacterized protein</fullName>
    </submittedName>
</protein>
<reference evidence="1" key="1">
    <citation type="journal article" date="2015" name="Nature">
        <title>Complex archaea that bridge the gap between prokaryotes and eukaryotes.</title>
        <authorList>
            <person name="Spang A."/>
            <person name="Saw J.H."/>
            <person name="Jorgensen S.L."/>
            <person name="Zaremba-Niedzwiedzka K."/>
            <person name="Martijn J."/>
            <person name="Lind A.E."/>
            <person name="van Eijk R."/>
            <person name="Schleper C."/>
            <person name="Guy L."/>
            <person name="Ettema T.J."/>
        </authorList>
    </citation>
    <scope>NUCLEOTIDE SEQUENCE</scope>
</reference>
<organism evidence="1">
    <name type="scientific">marine sediment metagenome</name>
    <dbReference type="NCBI Taxonomy" id="412755"/>
    <lineage>
        <taxon>unclassified sequences</taxon>
        <taxon>metagenomes</taxon>
        <taxon>ecological metagenomes</taxon>
    </lineage>
</organism>
<accession>A0A0F9D7J0</accession>
<dbReference type="AlphaFoldDB" id="A0A0F9D7J0"/>
<dbReference type="EMBL" id="LAZR01032881">
    <property type="protein sequence ID" value="KKL49651.1"/>
    <property type="molecule type" value="Genomic_DNA"/>
</dbReference>